<comment type="caution">
    <text evidence="8">The sequence shown here is derived from an EMBL/GenBank/DDBJ whole genome shotgun (WGS) entry which is preliminary data.</text>
</comment>
<dbReference type="Pfam" id="PF12894">
    <property type="entry name" value="ANAPC4_WD40"/>
    <property type="match status" value="1"/>
</dbReference>
<dbReference type="Pfam" id="PF12896">
    <property type="entry name" value="ANAPC4"/>
    <property type="match status" value="1"/>
</dbReference>
<dbReference type="InterPro" id="IPR024789">
    <property type="entry name" value="APC4"/>
</dbReference>
<dbReference type="InterPro" id="IPR024790">
    <property type="entry name" value="APC4_long_dom"/>
</dbReference>
<feature type="non-terminal residue" evidence="8">
    <location>
        <position position="495"/>
    </location>
</feature>
<dbReference type="OrthoDB" id="2110451at2759"/>
<organism evidence="8 9">
    <name type="scientific">Leptotrombidium deliense</name>
    <dbReference type="NCBI Taxonomy" id="299467"/>
    <lineage>
        <taxon>Eukaryota</taxon>
        <taxon>Metazoa</taxon>
        <taxon>Ecdysozoa</taxon>
        <taxon>Arthropoda</taxon>
        <taxon>Chelicerata</taxon>
        <taxon>Arachnida</taxon>
        <taxon>Acari</taxon>
        <taxon>Acariformes</taxon>
        <taxon>Trombidiformes</taxon>
        <taxon>Prostigmata</taxon>
        <taxon>Anystina</taxon>
        <taxon>Parasitengona</taxon>
        <taxon>Trombiculoidea</taxon>
        <taxon>Trombiculidae</taxon>
        <taxon>Leptotrombidium</taxon>
    </lineage>
</organism>
<reference evidence="8 9" key="1">
    <citation type="journal article" date="2018" name="Gigascience">
        <title>Genomes of trombidid mites reveal novel predicted allergens and laterally-transferred genes associated with secondary metabolism.</title>
        <authorList>
            <person name="Dong X."/>
            <person name="Chaisiri K."/>
            <person name="Xia D."/>
            <person name="Armstrong S.D."/>
            <person name="Fang Y."/>
            <person name="Donnelly M.J."/>
            <person name="Kadowaki T."/>
            <person name="McGarry J.W."/>
            <person name="Darby A.C."/>
            <person name="Makepeace B.L."/>
        </authorList>
    </citation>
    <scope>NUCLEOTIDE SEQUENCE [LARGE SCALE GENOMIC DNA]</scope>
    <source>
        <strain evidence="8">UoL-UT</strain>
    </source>
</reference>
<keyword evidence="9" id="KW-1185">Reference proteome</keyword>
<evidence type="ECO:0000313" key="9">
    <source>
        <dbReference type="Proteomes" id="UP000288716"/>
    </source>
</evidence>
<keyword evidence="5" id="KW-0131">Cell cycle</keyword>
<dbReference type="VEuPathDB" id="VectorBase:LDEU000653"/>
<dbReference type="SUPFAM" id="SSF50978">
    <property type="entry name" value="WD40 repeat-like"/>
    <property type="match status" value="1"/>
</dbReference>
<evidence type="ECO:0000259" key="7">
    <source>
        <dbReference type="Pfam" id="PF12896"/>
    </source>
</evidence>
<gene>
    <name evidence="8" type="ORF">B4U80_03601</name>
</gene>
<keyword evidence="3" id="KW-0498">Mitosis</keyword>
<evidence type="ECO:0000313" key="8">
    <source>
        <dbReference type="EMBL" id="RWS31387.1"/>
    </source>
</evidence>
<name>A0A443SV47_9ACAR</name>
<dbReference type="GO" id="GO:0051301">
    <property type="term" value="P:cell division"/>
    <property type="evidence" value="ECO:0007669"/>
    <property type="project" value="UniProtKB-KW"/>
</dbReference>
<dbReference type="Proteomes" id="UP000288716">
    <property type="component" value="Unassembled WGS sequence"/>
</dbReference>
<evidence type="ECO:0000256" key="5">
    <source>
        <dbReference type="ARBA" id="ARBA00023306"/>
    </source>
</evidence>
<proteinExistence type="predicted"/>
<accession>A0A443SV47</accession>
<dbReference type="GO" id="GO:0005680">
    <property type="term" value="C:anaphase-promoting complex"/>
    <property type="evidence" value="ECO:0007669"/>
    <property type="project" value="InterPro"/>
</dbReference>
<dbReference type="GO" id="GO:0031145">
    <property type="term" value="P:anaphase-promoting complex-dependent catabolic process"/>
    <property type="evidence" value="ECO:0007669"/>
    <property type="project" value="InterPro"/>
</dbReference>
<keyword evidence="2" id="KW-0132">Cell division</keyword>
<keyword evidence="4" id="KW-0833">Ubl conjugation pathway</keyword>
<evidence type="ECO:0000259" key="6">
    <source>
        <dbReference type="Pfam" id="PF12894"/>
    </source>
</evidence>
<feature type="domain" description="Anaphase-promoting complex subunit 4-like WD40" evidence="6">
    <location>
        <begin position="19"/>
        <end position="129"/>
    </location>
</feature>
<evidence type="ECO:0000256" key="4">
    <source>
        <dbReference type="ARBA" id="ARBA00022786"/>
    </source>
</evidence>
<dbReference type="GO" id="GO:0070979">
    <property type="term" value="P:protein K11-linked ubiquitination"/>
    <property type="evidence" value="ECO:0007669"/>
    <property type="project" value="TreeGrafter"/>
</dbReference>
<evidence type="ECO:0000256" key="1">
    <source>
        <dbReference type="ARBA" id="ARBA00016067"/>
    </source>
</evidence>
<evidence type="ECO:0000256" key="3">
    <source>
        <dbReference type="ARBA" id="ARBA00022776"/>
    </source>
</evidence>
<dbReference type="GO" id="GO:0034399">
    <property type="term" value="C:nuclear periphery"/>
    <property type="evidence" value="ECO:0007669"/>
    <property type="project" value="TreeGrafter"/>
</dbReference>
<dbReference type="STRING" id="299467.A0A443SV47"/>
<protein>
    <recommendedName>
        <fullName evidence="1">Anaphase-promoting complex subunit 4</fullName>
    </recommendedName>
</protein>
<feature type="domain" description="Anaphase-promoting complex subunit 4 long" evidence="7">
    <location>
        <begin position="246"/>
        <end position="450"/>
    </location>
</feature>
<dbReference type="PANTHER" id="PTHR13260:SF0">
    <property type="entry name" value="ANAPHASE-PROMOTING COMPLEX SUBUNIT 4"/>
    <property type="match status" value="1"/>
</dbReference>
<sequence>MLNFRQHDERHISSEVKLLKWNPKMDLIAIALSCGDVFVHRLMGWQKVCSHSIQGSDGGQSVKNKEITAQVTSLEWRPDGKVIAIGYDKHISALESESSCIVLLDIENGEVINVIEIESCCVTCLCWETQLEEEPDYDYTPFTEFLPKLKPLSKSYSNTSSLKLNEETLEDILKVSSQKTLNILAVGTDKGQVLFYAFGVFKCGLIAVTGFPSVAYVALSKDLGLIEVVCQNSATNETKSKSYSIFSYNLDLFRDKSRQYLMIARLYCKVISLLAYVDDTILAIQETWEDILLEIDSKLSNYVGKSDDKSQKSSETTLLLADEFLELLVFGTPSDQLEKFLQQLTDKGLKKLGHSIELTYSNIQKLVVINLQRVALHIYCHMNTVRSLSLWKSEFEDVGLNDKSVSDCLKAIGSFHLKCIELQQVIDTSIRNVKCFFRWLFVVMLRLSSESTIPLSQQELAKVSHQDLQFIAEFIKENFDCKQMSKDESIARPTT</sequence>
<dbReference type="AlphaFoldDB" id="A0A443SV47"/>
<dbReference type="Gene3D" id="2.130.10.10">
    <property type="entry name" value="YVTN repeat-like/Quinoprotein amine dehydrogenase"/>
    <property type="match status" value="1"/>
</dbReference>
<dbReference type="PANTHER" id="PTHR13260">
    <property type="entry name" value="ANAPHASE PROMOTING COMPLEX SUBUNIT 4 APC4"/>
    <property type="match status" value="1"/>
</dbReference>
<dbReference type="EMBL" id="NCKV01000178">
    <property type="protein sequence ID" value="RWS31387.1"/>
    <property type="molecule type" value="Genomic_DNA"/>
</dbReference>
<dbReference type="InterPro" id="IPR015943">
    <property type="entry name" value="WD40/YVTN_repeat-like_dom_sf"/>
</dbReference>
<dbReference type="InterPro" id="IPR036322">
    <property type="entry name" value="WD40_repeat_dom_sf"/>
</dbReference>
<dbReference type="InterPro" id="IPR024977">
    <property type="entry name" value="Apc4-like_WD40_dom"/>
</dbReference>
<evidence type="ECO:0000256" key="2">
    <source>
        <dbReference type="ARBA" id="ARBA00022618"/>
    </source>
</evidence>